<feature type="transmembrane region" description="Helical" evidence="5">
    <location>
        <begin position="255"/>
        <end position="275"/>
    </location>
</feature>
<feature type="transmembrane region" description="Helical" evidence="5">
    <location>
        <begin position="221"/>
        <end position="243"/>
    </location>
</feature>
<comment type="subcellular location">
    <subcellularLocation>
        <location evidence="1">Membrane</location>
        <topology evidence="1">Multi-pass membrane protein</topology>
    </subcellularLocation>
</comment>
<keyword evidence="4 5" id="KW-0472">Membrane</keyword>
<dbReference type="Pfam" id="PF04932">
    <property type="entry name" value="Wzy_C"/>
    <property type="match status" value="1"/>
</dbReference>
<dbReference type="Proteomes" id="UP000323646">
    <property type="component" value="Unassembled WGS sequence"/>
</dbReference>
<dbReference type="InterPro" id="IPR051533">
    <property type="entry name" value="WaaL-like"/>
</dbReference>
<dbReference type="RefSeq" id="WP_149172127.1">
    <property type="nucleotide sequence ID" value="NZ_VTOY01000013.1"/>
</dbReference>
<feature type="transmembrane region" description="Helical" evidence="5">
    <location>
        <begin position="12"/>
        <end position="28"/>
    </location>
</feature>
<feature type="transmembrane region" description="Helical" evidence="5">
    <location>
        <begin position="189"/>
        <end position="209"/>
    </location>
</feature>
<feature type="transmembrane region" description="Helical" evidence="5">
    <location>
        <begin position="403"/>
        <end position="422"/>
    </location>
</feature>
<feature type="domain" description="O-antigen ligase-related" evidence="6">
    <location>
        <begin position="221"/>
        <end position="379"/>
    </location>
</feature>
<dbReference type="InterPro" id="IPR007016">
    <property type="entry name" value="O-antigen_ligase-rel_domated"/>
</dbReference>
<dbReference type="PANTHER" id="PTHR37422:SF13">
    <property type="entry name" value="LIPOPOLYSACCHARIDE BIOSYNTHESIS PROTEIN PA4999-RELATED"/>
    <property type="match status" value="1"/>
</dbReference>
<feature type="transmembrane region" description="Helical" evidence="5">
    <location>
        <begin position="133"/>
        <end position="153"/>
    </location>
</feature>
<dbReference type="OrthoDB" id="1886387at2"/>
<evidence type="ECO:0000313" key="7">
    <source>
        <dbReference type="EMBL" id="TYZ20635.1"/>
    </source>
</evidence>
<evidence type="ECO:0000313" key="8">
    <source>
        <dbReference type="Proteomes" id="UP000323646"/>
    </source>
</evidence>
<proteinExistence type="predicted"/>
<name>A0A5D6W1G9_9FIRM</name>
<gene>
    <name evidence="7" type="ORF">FZ040_11560</name>
</gene>
<keyword evidence="8" id="KW-1185">Reference proteome</keyword>
<dbReference type="AlphaFoldDB" id="A0A5D6W1G9"/>
<evidence type="ECO:0000259" key="6">
    <source>
        <dbReference type="Pfam" id="PF04932"/>
    </source>
</evidence>
<feature type="transmembrane region" description="Helical" evidence="5">
    <location>
        <begin position="313"/>
        <end position="337"/>
    </location>
</feature>
<dbReference type="EMBL" id="VTOY01000013">
    <property type="protein sequence ID" value="TYZ20635.1"/>
    <property type="molecule type" value="Genomic_DNA"/>
</dbReference>
<keyword evidence="2 5" id="KW-0812">Transmembrane</keyword>
<evidence type="ECO:0000256" key="3">
    <source>
        <dbReference type="ARBA" id="ARBA00022989"/>
    </source>
</evidence>
<dbReference type="GO" id="GO:0016874">
    <property type="term" value="F:ligase activity"/>
    <property type="evidence" value="ECO:0007669"/>
    <property type="project" value="UniProtKB-KW"/>
</dbReference>
<feature type="transmembrane region" description="Helical" evidence="5">
    <location>
        <begin position="357"/>
        <end position="382"/>
    </location>
</feature>
<reference evidence="7 8" key="1">
    <citation type="submission" date="2019-08" db="EMBL/GenBank/DDBJ databases">
        <title>Selenomonas sp. mPRGC5 and Selenomonas sp. mPRGC8 isolated from ruminal fluid of dairy goat (Capra hircus).</title>
        <authorList>
            <person name="Poothong S."/>
            <person name="Nuengjamnong C."/>
            <person name="Tanasupawat S."/>
        </authorList>
    </citation>
    <scope>NUCLEOTIDE SEQUENCE [LARGE SCALE GENOMIC DNA]</scope>
    <source>
        <strain evidence="8">mPRGC5</strain>
    </source>
</reference>
<dbReference type="PANTHER" id="PTHR37422">
    <property type="entry name" value="TEICHURONIC ACID BIOSYNTHESIS PROTEIN TUAE"/>
    <property type="match status" value="1"/>
</dbReference>
<feature type="transmembrane region" description="Helical" evidence="5">
    <location>
        <begin position="34"/>
        <end position="54"/>
    </location>
</feature>
<keyword evidence="3 5" id="KW-1133">Transmembrane helix</keyword>
<organism evidence="7 8">
    <name type="scientific">Selenomonas ruminis</name>
    <dbReference type="NCBI Taxonomy" id="2593411"/>
    <lineage>
        <taxon>Bacteria</taxon>
        <taxon>Bacillati</taxon>
        <taxon>Bacillota</taxon>
        <taxon>Negativicutes</taxon>
        <taxon>Selenomonadales</taxon>
        <taxon>Selenomonadaceae</taxon>
        <taxon>Selenomonas</taxon>
    </lineage>
</organism>
<comment type="caution">
    <text evidence="7">The sequence shown here is derived from an EMBL/GenBank/DDBJ whole genome shotgun (WGS) entry which is preliminary data.</text>
</comment>
<protein>
    <submittedName>
        <fullName evidence="7">O-antigen ligase family protein</fullName>
    </submittedName>
</protein>
<evidence type="ECO:0000256" key="2">
    <source>
        <dbReference type="ARBA" id="ARBA00022692"/>
    </source>
</evidence>
<feature type="transmembrane region" description="Helical" evidence="5">
    <location>
        <begin position="66"/>
        <end position="91"/>
    </location>
</feature>
<evidence type="ECO:0000256" key="1">
    <source>
        <dbReference type="ARBA" id="ARBA00004141"/>
    </source>
</evidence>
<keyword evidence="7" id="KW-0436">Ligase</keyword>
<accession>A0A5D6W1G9</accession>
<evidence type="ECO:0000256" key="4">
    <source>
        <dbReference type="ARBA" id="ARBA00023136"/>
    </source>
</evidence>
<evidence type="ECO:0000256" key="5">
    <source>
        <dbReference type="SAM" id="Phobius"/>
    </source>
</evidence>
<sequence>MMVNLNTIQIQLLWLGIILFPFVNSILMNSGSGFSGSIIPLSIGVIIWIISKVIKGNVSINTFFHTGVYFFALWIIEAIVSSVLNFEVIAYSENIVSNGIEQFLFKLAAMLVYFFMAIYVYDITLSLKIDAVCNIVCKMLLISFAIAGLYSLVEILSMFDESLKPILLGLDAFFRGGDGGSVSFKVRSVSYEASTLGNYLAVVAPFILVKMINGKRMYIFVSIYLMIMALMTYSRTVYVVVFFDMLLISMYYKTWKYLLMLIIALFTISAIISTVNDSLWFSNISLFDIFTSLIDSDDSGRITSNYMRYGSQIAAYGVWMDNVVFGVGLGQAKFYLLNYIPDWAWMSSDMFMFQDNMVVFGVYPRLLAEQGIVGLLLYFLLWGTVINKLIKKCTHIKNDEEKMFVVALIAAIIGSLLTANNWDMLSYPANWVLLALAWRMCENVDKRVCGDA</sequence>
<feature type="transmembrane region" description="Helical" evidence="5">
    <location>
        <begin position="103"/>
        <end position="121"/>
    </location>
</feature>